<reference evidence="2 3" key="1">
    <citation type="submission" date="2019-05" db="EMBL/GenBank/DDBJ databases">
        <title>Another draft genome of Portunus trituberculatus and its Hox gene families provides insights of decapod evolution.</title>
        <authorList>
            <person name="Jeong J.-H."/>
            <person name="Song I."/>
            <person name="Kim S."/>
            <person name="Choi T."/>
            <person name="Kim D."/>
            <person name="Ryu S."/>
            <person name="Kim W."/>
        </authorList>
    </citation>
    <scope>NUCLEOTIDE SEQUENCE [LARGE SCALE GENOMIC DNA]</scope>
    <source>
        <tissue evidence="2">Muscle</tissue>
    </source>
</reference>
<evidence type="ECO:0000313" key="3">
    <source>
        <dbReference type="Proteomes" id="UP000324222"/>
    </source>
</evidence>
<organism evidence="2 3">
    <name type="scientific">Portunus trituberculatus</name>
    <name type="common">Swimming crab</name>
    <name type="synonym">Neptunus trituberculatus</name>
    <dbReference type="NCBI Taxonomy" id="210409"/>
    <lineage>
        <taxon>Eukaryota</taxon>
        <taxon>Metazoa</taxon>
        <taxon>Ecdysozoa</taxon>
        <taxon>Arthropoda</taxon>
        <taxon>Crustacea</taxon>
        <taxon>Multicrustacea</taxon>
        <taxon>Malacostraca</taxon>
        <taxon>Eumalacostraca</taxon>
        <taxon>Eucarida</taxon>
        <taxon>Decapoda</taxon>
        <taxon>Pleocyemata</taxon>
        <taxon>Brachyura</taxon>
        <taxon>Eubrachyura</taxon>
        <taxon>Portunoidea</taxon>
        <taxon>Portunidae</taxon>
        <taxon>Portuninae</taxon>
        <taxon>Portunus</taxon>
    </lineage>
</organism>
<evidence type="ECO:0000313" key="2">
    <source>
        <dbReference type="EMBL" id="MPC10958.1"/>
    </source>
</evidence>
<name>A0A5B7CP81_PORTR</name>
<evidence type="ECO:0000256" key="1">
    <source>
        <dbReference type="SAM" id="MobiDB-lite"/>
    </source>
</evidence>
<sequence length="155" mass="16884">MAFKGVPARHAPTSAGTWESAQSNVSPLKYSTPDGTTPSSITHSVADKFASNVLPGGLNRLPGDVEGGSIVGKGRHFRGLDLGHVLRSVDCHRSPNSQSPTSIQKFTKDFTITNLDLHFILCVEVLDGVDVYHMHSYVASFPQHHLLELCLWVKH</sequence>
<dbReference type="AlphaFoldDB" id="A0A5B7CP81"/>
<accession>A0A5B7CP81</accession>
<feature type="region of interest" description="Disordered" evidence="1">
    <location>
        <begin position="1"/>
        <end position="37"/>
    </location>
</feature>
<protein>
    <submittedName>
        <fullName evidence="2">Uncharacterized protein</fullName>
    </submittedName>
</protein>
<dbReference type="Proteomes" id="UP000324222">
    <property type="component" value="Unassembled WGS sequence"/>
</dbReference>
<keyword evidence="3" id="KW-1185">Reference proteome</keyword>
<gene>
    <name evidence="2" type="ORF">E2C01_003603</name>
</gene>
<proteinExistence type="predicted"/>
<feature type="compositionally biased region" description="Polar residues" evidence="1">
    <location>
        <begin position="14"/>
        <end position="26"/>
    </location>
</feature>
<comment type="caution">
    <text evidence="2">The sequence shown here is derived from an EMBL/GenBank/DDBJ whole genome shotgun (WGS) entry which is preliminary data.</text>
</comment>
<dbReference type="EMBL" id="VSRR010000138">
    <property type="protein sequence ID" value="MPC10958.1"/>
    <property type="molecule type" value="Genomic_DNA"/>
</dbReference>